<dbReference type="Proteomes" id="UP001497535">
    <property type="component" value="Unassembled WGS sequence"/>
</dbReference>
<accession>A0ACB1B011</accession>
<dbReference type="EMBL" id="CAVMJV010000148">
    <property type="protein sequence ID" value="CAK5114042.1"/>
    <property type="molecule type" value="Genomic_DNA"/>
</dbReference>
<gene>
    <name evidence="1" type="ORF">MENTE1834_LOCUS45273</name>
</gene>
<proteinExistence type="predicted"/>
<evidence type="ECO:0000313" key="1">
    <source>
        <dbReference type="EMBL" id="CAK5114042.1"/>
    </source>
</evidence>
<organism evidence="1 2">
    <name type="scientific">Meloidogyne enterolobii</name>
    <name type="common">Root-knot nematode worm</name>
    <name type="synonym">Meloidogyne mayaguensis</name>
    <dbReference type="NCBI Taxonomy" id="390850"/>
    <lineage>
        <taxon>Eukaryota</taxon>
        <taxon>Metazoa</taxon>
        <taxon>Ecdysozoa</taxon>
        <taxon>Nematoda</taxon>
        <taxon>Chromadorea</taxon>
        <taxon>Rhabditida</taxon>
        <taxon>Tylenchina</taxon>
        <taxon>Tylenchomorpha</taxon>
        <taxon>Tylenchoidea</taxon>
        <taxon>Meloidogynidae</taxon>
        <taxon>Meloidogyninae</taxon>
        <taxon>Meloidogyne</taxon>
    </lineage>
</organism>
<name>A0ACB1B011_MELEN</name>
<sequence>MTEQPSSSQYPHYRDQQDFHHMHGWQGQDTMWTNQMIHAWNPSSSQDPWNHPFDENEHYPSSHGRWPNPSGYDHSDQHNTPIQQNPSGTWDCIYNPSSSTTHDEHFGGQHSFHQIQSGQSQSTTWGYPLHHPWDPPFPHPHDLHQIQSDQSQNTMSGDHLNDHADPPSFQNPVYQQNPGDWNRF</sequence>
<protein>
    <submittedName>
        <fullName evidence="1">Uncharacterized protein</fullName>
    </submittedName>
</protein>
<comment type="caution">
    <text evidence="1">The sequence shown here is derived from an EMBL/GenBank/DDBJ whole genome shotgun (WGS) entry which is preliminary data.</text>
</comment>
<keyword evidence="2" id="KW-1185">Reference proteome</keyword>
<evidence type="ECO:0000313" key="2">
    <source>
        <dbReference type="Proteomes" id="UP001497535"/>
    </source>
</evidence>
<reference evidence="1" key="1">
    <citation type="submission" date="2023-11" db="EMBL/GenBank/DDBJ databases">
        <authorList>
            <person name="Poullet M."/>
        </authorList>
    </citation>
    <scope>NUCLEOTIDE SEQUENCE</scope>
    <source>
        <strain evidence="1">E1834</strain>
    </source>
</reference>